<dbReference type="EMBL" id="KZ613500">
    <property type="protein sequence ID" value="PMD17370.1"/>
    <property type="molecule type" value="Genomic_DNA"/>
</dbReference>
<dbReference type="OrthoDB" id="74412at2759"/>
<feature type="region of interest" description="Disordered" evidence="1">
    <location>
        <begin position="1100"/>
        <end position="1229"/>
    </location>
</feature>
<feature type="compositionally biased region" description="Basic and acidic residues" evidence="1">
    <location>
        <begin position="376"/>
        <end position="386"/>
    </location>
</feature>
<dbReference type="Gene3D" id="3.40.20.10">
    <property type="entry name" value="Severin"/>
    <property type="match status" value="1"/>
</dbReference>
<dbReference type="STRING" id="1745343.A0A2J6PTK7"/>
<feature type="compositionally biased region" description="Basic and acidic residues" evidence="1">
    <location>
        <begin position="1054"/>
        <end position="1067"/>
    </location>
</feature>
<feature type="compositionally biased region" description="Polar residues" evidence="1">
    <location>
        <begin position="596"/>
        <end position="620"/>
    </location>
</feature>
<feature type="compositionally biased region" description="Pro residues" evidence="1">
    <location>
        <begin position="184"/>
        <end position="199"/>
    </location>
</feature>
<feature type="compositionally biased region" description="Low complexity" evidence="1">
    <location>
        <begin position="814"/>
        <end position="827"/>
    </location>
</feature>
<feature type="compositionally biased region" description="Polar residues" evidence="1">
    <location>
        <begin position="630"/>
        <end position="647"/>
    </location>
</feature>
<feature type="compositionally biased region" description="Basic and acidic residues" evidence="1">
    <location>
        <begin position="840"/>
        <end position="849"/>
    </location>
</feature>
<gene>
    <name evidence="2" type="ORF">NA56DRAFT_606277</name>
</gene>
<feature type="compositionally biased region" description="Polar residues" evidence="1">
    <location>
        <begin position="491"/>
        <end position="504"/>
    </location>
</feature>
<accession>A0A2J6PTK7</accession>
<evidence type="ECO:0000313" key="3">
    <source>
        <dbReference type="Proteomes" id="UP000235672"/>
    </source>
</evidence>
<feature type="region of interest" description="Disordered" evidence="1">
    <location>
        <begin position="1054"/>
        <end position="1079"/>
    </location>
</feature>
<feature type="compositionally biased region" description="Polar residues" evidence="1">
    <location>
        <begin position="347"/>
        <end position="356"/>
    </location>
</feature>
<proteinExistence type="predicted"/>
<feature type="compositionally biased region" description="Low complexity" evidence="1">
    <location>
        <begin position="1219"/>
        <end position="1229"/>
    </location>
</feature>
<feature type="compositionally biased region" description="Low complexity" evidence="1">
    <location>
        <begin position="1184"/>
        <end position="1194"/>
    </location>
</feature>
<sequence length="1342" mass="144701">MSLNGLDDLKIKEAHDTAAAEPGGWFLLKYVARDQVELLGRGNGGIVEIRNSISQYEEPAAPLFGFLRYRRRNVIIKYVPEECSRLVQARVAVHFNAVTERFSPHDTVFPITTPKELRDTTLSSACSLHTASGSTSSSTSSLRRRRLMEIAEDAEEDQRAKRQSTVPEERPPTAKTPSVAGGPPSLPPSCPPPELPQGLPPSTGHQSMVTNAETPPPRDPQPSDIRSRSRTRSVTEPRKSSQSTRPDLQSYSSYGSNGKPKIKLGPRPSLDVGGRPHTSSASSFYRPVSTLPAGLKLFSKGSKKDKERPQSHYLTETPSMTLSPPPMPEGMLSPPSPGPVRPHTSGGRPSSNSNAVSKPLMSPTILAPKSPSMTPEKLRLMKAMELRKKKNAAPPPNPNPPSPNNDLASATTPGKTSPEVQKETPDTLAMLDEISKGDDSGIAFDASSTLKTDESDATRSDSYPVSPVGPSEKAESTRASSVSESTDETIQEPNNLKPTTANENASDDKAPNPEISQEYGKGTMSAEEGTVMAASEEAPMDGAEILSETREAATGHSEVTGAVAEEAIKSFQESEPVPQASVLESSSSHPSDEKISPNSAEVESLTSFIQTTPAELSTDSKPMGQRAEEVTSSNALEQEPSTPTIHANATAPKVELEPEITTQPASPQTQLKEWKIPRSKFSVQDLKAAASDPEIPKEPIPRSKFSVQDLKATASDPEMPKEPIPTITQTTFTTPKSPVTSTFSADRSVTEEDDEIGNVSKRKRRRALVEPIRTGIDIPHGSSANSEANFSSDDELMDELQSAVFQEAKPISVSKSPISPVFPSPSKQQGRFSRAFSSPFRKESSDSKLLETPPIAMQPTQNPTRSVSAGAAWLDQINKKSQPSVKKPPISTKISDRIKALEQLGAGSSTPPTATGPTSGASTAFFSVRKGSVRAASKSPSIAERANSLTQDVSPAISRESSPDTLKLRDRSGSVQNRLQAFNSSPVPITQLPNRSRPESISVTAKIVRDPSQPFPAMSEIGKHPADYAPLDLKQSPLIIDHQKAVLQPQKETIQERRLSKERRLSDASRTTATTTKERRSSITIVREFISDTRTSISERRRSINVDRDISSPSLKSSMKSPSRPPSVHQSPRMSLSSRLSISSKDLTNHQNGLSPPPTAGSTSSLSDEKAEKKTSKASRMLRRMSSSLSASRKSLTHAVSPTVREDPEPANDSRFPASSSSITPTPTSVTVGDVNVQFPDTLLWKRRSMLLDSQGNLIMSPALTASGNPKGKTNTGATRRFHLSEFRTPSIPDVDQQELPNSVVLDFVEGGQLQIACEDRAGQGQVLKVLADAHRSWAAFA</sequence>
<feature type="compositionally biased region" description="Low complexity" evidence="1">
    <location>
        <begin position="724"/>
        <end position="743"/>
    </location>
</feature>
<feature type="compositionally biased region" description="Polar residues" evidence="1">
    <location>
        <begin position="240"/>
        <end position="256"/>
    </location>
</feature>
<feature type="compositionally biased region" description="Polar residues" evidence="1">
    <location>
        <begin position="203"/>
        <end position="213"/>
    </location>
</feature>
<feature type="compositionally biased region" description="Polar residues" evidence="1">
    <location>
        <begin position="1145"/>
        <end position="1166"/>
    </location>
</feature>
<reference evidence="2 3" key="1">
    <citation type="submission" date="2016-05" db="EMBL/GenBank/DDBJ databases">
        <title>A degradative enzymes factory behind the ericoid mycorrhizal symbiosis.</title>
        <authorList>
            <consortium name="DOE Joint Genome Institute"/>
            <person name="Martino E."/>
            <person name="Morin E."/>
            <person name="Grelet G."/>
            <person name="Kuo A."/>
            <person name="Kohler A."/>
            <person name="Daghino S."/>
            <person name="Barry K."/>
            <person name="Choi C."/>
            <person name="Cichocki N."/>
            <person name="Clum A."/>
            <person name="Copeland A."/>
            <person name="Hainaut M."/>
            <person name="Haridas S."/>
            <person name="Labutti K."/>
            <person name="Lindquist E."/>
            <person name="Lipzen A."/>
            <person name="Khouja H.-R."/>
            <person name="Murat C."/>
            <person name="Ohm R."/>
            <person name="Olson A."/>
            <person name="Spatafora J."/>
            <person name="Veneault-Fourrey C."/>
            <person name="Henrissat B."/>
            <person name="Grigoriev I."/>
            <person name="Martin F."/>
            <person name="Perotto S."/>
        </authorList>
    </citation>
    <scope>NUCLEOTIDE SEQUENCE [LARGE SCALE GENOMIC DNA]</scope>
    <source>
        <strain evidence="2 3">UAMH 7357</strain>
    </source>
</reference>
<name>A0A2J6PTK7_9HELO</name>
<keyword evidence="3" id="KW-1185">Reference proteome</keyword>
<dbReference type="InterPro" id="IPR029006">
    <property type="entry name" value="ADF-H/Gelsolin-like_dom_sf"/>
</dbReference>
<feature type="region of interest" description="Disordered" evidence="1">
    <location>
        <begin position="549"/>
        <end position="795"/>
    </location>
</feature>
<evidence type="ECO:0008006" key="4">
    <source>
        <dbReference type="Google" id="ProtNLM"/>
    </source>
</evidence>
<feature type="compositionally biased region" description="Low complexity" evidence="1">
    <location>
        <begin position="1111"/>
        <end position="1122"/>
    </location>
</feature>
<feature type="compositionally biased region" description="Polar residues" evidence="1">
    <location>
        <begin position="858"/>
        <end position="867"/>
    </location>
</feature>
<feature type="compositionally biased region" description="Pro residues" evidence="1">
    <location>
        <begin position="323"/>
        <end position="340"/>
    </location>
</feature>
<feature type="compositionally biased region" description="Polar residues" evidence="1">
    <location>
        <begin position="660"/>
        <end position="671"/>
    </location>
</feature>
<dbReference type="Proteomes" id="UP000235672">
    <property type="component" value="Unassembled WGS sequence"/>
</dbReference>
<feature type="compositionally biased region" description="Low complexity" evidence="1">
    <location>
        <begin position="1131"/>
        <end position="1144"/>
    </location>
</feature>
<feature type="compositionally biased region" description="Polar residues" evidence="1">
    <location>
        <begin position="406"/>
        <end position="419"/>
    </location>
</feature>
<dbReference type="SUPFAM" id="SSF55753">
    <property type="entry name" value="Actin depolymerizing proteins"/>
    <property type="match status" value="1"/>
</dbReference>
<evidence type="ECO:0000256" key="1">
    <source>
        <dbReference type="SAM" id="MobiDB-lite"/>
    </source>
</evidence>
<feature type="region of interest" description="Disordered" evidence="1">
    <location>
        <begin position="152"/>
        <end position="529"/>
    </location>
</feature>
<feature type="compositionally biased region" description="Low complexity" evidence="1">
    <location>
        <begin position="905"/>
        <end position="923"/>
    </location>
</feature>
<protein>
    <recommendedName>
        <fullName evidence="4">ADF-H domain-containing protein</fullName>
    </recommendedName>
</protein>
<feature type="region of interest" description="Disordered" evidence="1">
    <location>
        <begin position="936"/>
        <end position="977"/>
    </location>
</feature>
<organism evidence="2 3">
    <name type="scientific">Hyaloscypha hepaticicola</name>
    <dbReference type="NCBI Taxonomy" id="2082293"/>
    <lineage>
        <taxon>Eukaryota</taxon>
        <taxon>Fungi</taxon>
        <taxon>Dikarya</taxon>
        <taxon>Ascomycota</taxon>
        <taxon>Pezizomycotina</taxon>
        <taxon>Leotiomycetes</taxon>
        <taxon>Helotiales</taxon>
        <taxon>Hyaloscyphaceae</taxon>
        <taxon>Hyaloscypha</taxon>
    </lineage>
</organism>
<feature type="region of interest" description="Disordered" evidence="1">
    <location>
        <begin position="814"/>
        <end position="923"/>
    </location>
</feature>
<feature type="compositionally biased region" description="Pro residues" evidence="1">
    <location>
        <begin position="393"/>
        <end position="403"/>
    </location>
</feature>
<feature type="compositionally biased region" description="Basic and acidic residues" evidence="1">
    <location>
        <begin position="1100"/>
        <end position="1110"/>
    </location>
</feature>
<feature type="compositionally biased region" description="Polar residues" evidence="1">
    <location>
        <begin position="947"/>
        <end position="964"/>
    </location>
</feature>
<dbReference type="CDD" id="cd11282">
    <property type="entry name" value="ADF_coactosin_like"/>
    <property type="match status" value="1"/>
</dbReference>
<evidence type="ECO:0000313" key="2">
    <source>
        <dbReference type="EMBL" id="PMD17370.1"/>
    </source>
</evidence>
<feature type="compositionally biased region" description="Polar residues" evidence="1">
    <location>
        <begin position="782"/>
        <end position="791"/>
    </location>
</feature>